<protein>
    <recommendedName>
        <fullName evidence="2">Nephrocystin 3-like N-terminal domain-containing protein</fullName>
    </recommendedName>
</protein>
<reference evidence="3" key="2">
    <citation type="submission" date="2023-05" db="EMBL/GenBank/DDBJ databases">
        <authorList>
            <consortium name="Lawrence Berkeley National Laboratory"/>
            <person name="Steindorff A."/>
            <person name="Hensen N."/>
            <person name="Bonometti L."/>
            <person name="Westerberg I."/>
            <person name="Brannstrom I.O."/>
            <person name="Guillou S."/>
            <person name="Cros-Aarteil S."/>
            <person name="Calhoun S."/>
            <person name="Haridas S."/>
            <person name="Kuo A."/>
            <person name="Mondo S."/>
            <person name="Pangilinan J."/>
            <person name="Riley R."/>
            <person name="Labutti K."/>
            <person name="Andreopoulos B."/>
            <person name="Lipzen A."/>
            <person name="Chen C."/>
            <person name="Yanf M."/>
            <person name="Daum C."/>
            <person name="Ng V."/>
            <person name="Clum A."/>
            <person name="Ohm R."/>
            <person name="Martin F."/>
            <person name="Silar P."/>
            <person name="Natvig D."/>
            <person name="Lalanne C."/>
            <person name="Gautier V."/>
            <person name="Ament-Velasquez S.L."/>
            <person name="Kruys A."/>
            <person name="Hutchinson M.I."/>
            <person name="Powell A.J."/>
            <person name="Barry K."/>
            <person name="Miller A.N."/>
            <person name="Grigoriev I.V."/>
            <person name="Debuchy R."/>
            <person name="Gladieux P."/>
            <person name="Thoren M.H."/>
            <person name="Johannesson H."/>
        </authorList>
    </citation>
    <scope>NUCLEOTIDE SEQUENCE</scope>
    <source>
        <strain evidence="3">CBS 892.96</strain>
    </source>
</reference>
<evidence type="ECO:0000313" key="3">
    <source>
        <dbReference type="EMBL" id="KAK4171177.1"/>
    </source>
</evidence>
<keyword evidence="1" id="KW-0677">Repeat</keyword>
<dbReference type="Gene3D" id="3.40.50.300">
    <property type="entry name" value="P-loop containing nucleotide triphosphate hydrolases"/>
    <property type="match status" value="1"/>
</dbReference>
<dbReference type="Pfam" id="PF24883">
    <property type="entry name" value="NPHP3_N"/>
    <property type="match status" value="1"/>
</dbReference>
<evidence type="ECO:0000259" key="2">
    <source>
        <dbReference type="Pfam" id="PF24883"/>
    </source>
</evidence>
<dbReference type="SUPFAM" id="SSF52540">
    <property type="entry name" value="P-loop containing nucleoside triphosphate hydrolases"/>
    <property type="match status" value="1"/>
</dbReference>
<name>A0AAN6VYP6_9PEZI</name>
<accession>A0AAN6VYP6</accession>
<feature type="domain" description="Nephrocystin 3-like N-terminal" evidence="2">
    <location>
        <begin position="4"/>
        <end position="147"/>
    </location>
</feature>
<sequence length="578" mass="66259">MSTASSDRMLWIYGIPGVGKTVLASFAIEKIKLLCEGADSYIYAYYYCHYSNAQDEAIPFLKWVVAQVSRQLSWAPPELKRLYDRECEPTISELQHILELALLRLERLFLVVDAVDESMPRDEMMRLLATTALDSRFQKVRILATSRQYGDIERFFAFSTSISMKNSYVGADIERHISARFESNIRLRRWRPFFQEIEKALVSGANGIFRWVDCPLHAIERLGDKTRLTSVLRNLPRDLTESYVRIFEAIPEADRPFVSRVLLWLYGDSRTHWDSRGINAKLLLEAVSFDVHVTKDNVFDWGYLQELFGCLITVRYEFTDQEGPRNHDIADGASCWVSLAHYTAREFLTSSHILSTPTCGFSLSTEAAARQFAISILRNALAAHPEGSGTDWRRDREAYCLVVRCVLLWSLWLQSPDDLDLLYQFLNPHEPHYPRFRSIQARVLRDQQDFSSHCFYVLAIPTEFRVPIGADERDSTAEVVLNAQLINNWLRFEGDLSVSALPPVGQMSQDTIRELGQHRVAGDFMRLSKSGGLKMIPFDGRVCDIASPPTRWLRRASLDLSSRSPTLVTTDDSEIERE</sequence>
<gene>
    <name evidence="3" type="ORF">QBC36DRAFT_102088</name>
</gene>
<dbReference type="PANTHER" id="PTHR10039:SF16">
    <property type="entry name" value="GPI INOSITOL-DEACYLASE"/>
    <property type="match status" value="1"/>
</dbReference>
<dbReference type="EMBL" id="MU866621">
    <property type="protein sequence ID" value="KAK4171177.1"/>
    <property type="molecule type" value="Genomic_DNA"/>
</dbReference>
<evidence type="ECO:0000256" key="1">
    <source>
        <dbReference type="ARBA" id="ARBA00022737"/>
    </source>
</evidence>
<keyword evidence="4" id="KW-1185">Reference proteome</keyword>
<comment type="caution">
    <text evidence="3">The sequence shown here is derived from an EMBL/GenBank/DDBJ whole genome shotgun (WGS) entry which is preliminary data.</text>
</comment>
<dbReference type="Proteomes" id="UP001302321">
    <property type="component" value="Unassembled WGS sequence"/>
</dbReference>
<dbReference type="PANTHER" id="PTHR10039">
    <property type="entry name" value="AMELOGENIN"/>
    <property type="match status" value="1"/>
</dbReference>
<dbReference type="InterPro" id="IPR056884">
    <property type="entry name" value="NPHP3-like_N"/>
</dbReference>
<dbReference type="InterPro" id="IPR027417">
    <property type="entry name" value="P-loop_NTPase"/>
</dbReference>
<evidence type="ECO:0000313" key="4">
    <source>
        <dbReference type="Proteomes" id="UP001302321"/>
    </source>
</evidence>
<reference evidence="3" key="1">
    <citation type="journal article" date="2023" name="Mol. Phylogenet. Evol.">
        <title>Genome-scale phylogeny and comparative genomics of the fungal order Sordariales.</title>
        <authorList>
            <person name="Hensen N."/>
            <person name="Bonometti L."/>
            <person name="Westerberg I."/>
            <person name="Brannstrom I.O."/>
            <person name="Guillou S."/>
            <person name="Cros-Aarteil S."/>
            <person name="Calhoun S."/>
            <person name="Haridas S."/>
            <person name="Kuo A."/>
            <person name="Mondo S."/>
            <person name="Pangilinan J."/>
            <person name="Riley R."/>
            <person name="LaButti K."/>
            <person name="Andreopoulos B."/>
            <person name="Lipzen A."/>
            <person name="Chen C."/>
            <person name="Yan M."/>
            <person name="Daum C."/>
            <person name="Ng V."/>
            <person name="Clum A."/>
            <person name="Steindorff A."/>
            <person name="Ohm R.A."/>
            <person name="Martin F."/>
            <person name="Silar P."/>
            <person name="Natvig D.O."/>
            <person name="Lalanne C."/>
            <person name="Gautier V."/>
            <person name="Ament-Velasquez S.L."/>
            <person name="Kruys A."/>
            <person name="Hutchinson M.I."/>
            <person name="Powell A.J."/>
            <person name="Barry K."/>
            <person name="Miller A.N."/>
            <person name="Grigoriev I.V."/>
            <person name="Debuchy R."/>
            <person name="Gladieux P."/>
            <person name="Hiltunen Thoren M."/>
            <person name="Johannesson H."/>
        </authorList>
    </citation>
    <scope>NUCLEOTIDE SEQUENCE</scope>
    <source>
        <strain evidence="3">CBS 892.96</strain>
    </source>
</reference>
<organism evidence="3 4">
    <name type="scientific">Triangularia setosa</name>
    <dbReference type="NCBI Taxonomy" id="2587417"/>
    <lineage>
        <taxon>Eukaryota</taxon>
        <taxon>Fungi</taxon>
        <taxon>Dikarya</taxon>
        <taxon>Ascomycota</taxon>
        <taxon>Pezizomycotina</taxon>
        <taxon>Sordariomycetes</taxon>
        <taxon>Sordariomycetidae</taxon>
        <taxon>Sordariales</taxon>
        <taxon>Podosporaceae</taxon>
        <taxon>Triangularia</taxon>
    </lineage>
</organism>
<proteinExistence type="predicted"/>
<dbReference type="AlphaFoldDB" id="A0AAN6VYP6"/>